<evidence type="ECO:0000259" key="1">
    <source>
        <dbReference type="Pfam" id="PF04326"/>
    </source>
</evidence>
<evidence type="ECO:0000313" key="4">
    <source>
        <dbReference type="EMBL" id="ODM12096.1"/>
    </source>
</evidence>
<dbReference type="InterPro" id="IPR038475">
    <property type="entry name" value="RecG_C_sf"/>
</dbReference>
<dbReference type="InterPro" id="IPR038461">
    <property type="entry name" value="Schlafen_AlbA_2_dom_sf"/>
</dbReference>
<dbReference type="Pfam" id="PF13749">
    <property type="entry name" value="HATPase_c_4"/>
    <property type="match status" value="1"/>
</dbReference>
<evidence type="ECO:0000313" key="5">
    <source>
        <dbReference type="EMBL" id="ODR48228.1"/>
    </source>
</evidence>
<dbReference type="EMBL" id="MCGH01000002">
    <property type="protein sequence ID" value="ODM07449.1"/>
    <property type="molecule type" value="Genomic_DNA"/>
</dbReference>
<dbReference type="Pfam" id="PF21247">
    <property type="entry name" value="Fic-like_C"/>
    <property type="match status" value="1"/>
</dbReference>
<protein>
    <submittedName>
        <fullName evidence="6">AAA family ATPase</fullName>
    </submittedName>
    <submittedName>
        <fullName evidence="3">Divergent AAA domain protein</fullName>
    </submittedName>
</protein>
<dbReference type="OrthoDB" id="9807907at2"/>
<reference evidence="5 9" key="2">
    <citation type="submission" date="2016-08" db="EMBL/GenBank/DDBJ databases">
        <title>Characterization of Isolates of Eisenbergiella tayi Derived from Blood Cultures, Using Whole Genome Sequencing.</title>
        <authorList>
            <person name="Bernier A.-M."/>
            <person name="Burdz T."/>
            <person name="Wiebe D."/>
            <person name="Bernard K."/>
        </authorList>
    </citation>
    <scope>NUCLEOTIDE SEQUENCE [LARGE SCALE GENOMIC DNA]</scope>
    <source>
        <strain evidence="5 9">NML120146</strain>
    </source>
</reference>
<evidence type="ECO:0000313" key="10">
    <source>
        <dbReference type="Proteomes" id="UP000095003"/>
    </source>
</evidence>
<reference evidence="6 8" key="3">
    <citation type="submission" date="2016-08" db="EMBL/GenBank/DDBJ databases">
        <authorList>
            <person name="Seilhamer J.J."/>
        </authorList>
    </citation>
    <scope>NUCLEOTIDE SEQUENCE [LARGE SCALE GENOMIC DNA]</scope>
    <source>
        <strain evidence="6 8">NML150140-1</strain>
    </source>
</reference>
<dbReference type="Proteomes" id="UP000094869">
    <property type="component" value="Unassembled WGS sequence"/>
</dbReference>
<accession>A0A1E3UFP9</accession>
<organism evidence="6 8">
    <name type="scientific">Eisenbergiella tayi</name>
    <dbReference type="NCBI Taxonomy" id="1432052"/>
    <lineage>
        <taxon>Bacteria</taxon>
        <taxon>Bacillati</taxon>
        <taxon>Bacillota</taxon>
        <taxon>Clostridia</taxon>
        <taxon>Lachnospirales</taxon>
        <taxon>Lachnospiraceae</taxon>
        <taxon>Eisenbergiella</taxon>
    </lineage>
</organism>
<name>A0A1E3UFP9_9FIRM</name>
<proteinExistence type="predicted"/>
<dbReference type="Gene3D" id="3.30.950.30">
    <property type="entry name" value="Schlafen, AAA domain"/>
    <property type="match status" value="1"/>
</dbReference>
<keyword evidence="9" id="KW-1185">Reference proteome</keyword>
<evidence type="ECO:0000313" key="8">
    <source>
        <dbReference type="Proteomes" id="UP000094271"/>
    </source>
</evidence>
<dbReference type="RefSeq" id="WP_009253246.1">
    <property type="nucleotide sequence ID" value="NZ_DBFYTC010000244.1"/>
</dbReference>
<evidence type="ECO:0000313" key="7">
    <source>
        <dbReference type="Proteomes" id="UP000094067"/>
    </source>
</evidence>
<dbReference type="EMBL" id="MCGI01000002">
    <property type="protein sequence ID" value="ODM12096.1"/>
    <property type="molecule type" value="Genomic_DNA"/>
</dbReference>
<dbReference type="PANTHER" id="PTHR30595">
    <property type="entry name" value="GLPR-RELATED TRANSCRIPTIONAL REPRESSOR"/>
    <property type="match status" value="1"/>
</dbReference>
<sequence>MQAEELLQLVNKVKHYQCEFQTIEIKSAGKGCPTRLYDSLSSFSNQDSGGIILFGLDEKEHFNIVGVYDIQDLQHKVAEQCKQMEPEVRPLFTVAELDGKFVVSAEIPGVDVAERPVFYKGAGRQRGSFVRVGESDEPMNEYEIYTYDAFRRRIRDDIRVIEGAKTSLFQEDLLQSYLAAVKSERENLSHNITDMEILELMGITSNGCPTLSGVLVFGKYPQAYFPQLGITAVVVPGTEMGDTGSDDERFISNKRINGTISEMLHGAVEFVKRNSRIKTVIDEDGNRNDKPEFPMKAVREVILNALIHRDYSIHTEGTPITICMYNDRIEVTNKGGLYGRISVDLLGKVRPETRNPALANILEILGETENRYSGIPTIQKEMMKANLPKPEFSVRNGEFKVILRNNLPIVYYEEFIDGQEMNRKSDRIFHRVGERDNALLEYCKIPRSREEIIGFVGFSRYYTMNKIMKPLIEKGYINMTLPDKPKSSKQKYYAAEIAKNRE</sequence>
<feature type="domain" description="Schlafen AlbA-2" evidence="1">
    <location>
        <begin position="19"/>
        <end position="140"/>
    </location>
</feature>
<gene>
    <name evidence="4" type="ORF">BEH84_02711</name>
    <name evidence="6" type="ORF">BEI59_18225</name>
    <name evidence="3" type="ORF">BEI61_03339</name>
    <name evidence="5" type="ORF">BEI63_25595</name>
</gene>
<comment type="caution">
    <text evidence="6">The sequence shown here is derived from an EMBL/GenBank/DDBJ whole genome shotgun (WGS) entry which is preliminary data.</text>
</comment>
<dbReference type="InterPro" id="IPR049514">
    <property type="entry name" value="Fic-like_C"/>
</dbReference>
<dbReference type="Pfam" id="PF04326">
    <property type="entry name" value="SLFN_AlbA_2"/>
    <property type="match status" value="1"/>
</dbReference>
<evidence type="ECO:0000313" key="3">
    <source>
        <dbReference type="EMBL" id="ODM07449.1"/>
    </source>
</evidence>
<evidence type="ECO:0000259" key="2">
    <source>
        <dbReference type="Pfam" id="PF21247"/>
    </source>
</evidence>
<reference evidence="7 10" key="1">
    <citation type="submission" date="2016-07" db="EMBL/GenBank/DDBJ databases">
        <title>Characterization of isolates of Eisenbergiella tayi derived from blood cultures, using whole genome sequencing.</title>
        <authorList>
            <person name="Burdz T."/>
            <person name="Wiebe D."/>
            <person name="Huynh C."/>
            <person name="Bernard K."/>
        </authorList>
    </citation>
    <scope>NUCLEOTIDE SEQUENCE [LARGE SCALE GENOMIC DNA]</scope>
    <source>
        <strain evidence="3 7">NML 110608</strain>
        <strain evidence="4 10">NML 120489</strain>
    </source>
</reference>
<dbReference type="Proteomes" id="UP000095003">
    <property type="component" value="Unassembled WGS sequence"/>
</dbReference>
<dbReference type="Gene3D" id="3.30.565.60">
    <property type="match status" value="1"/>
</dbReference>
<evidence type="ECO:0000313" key="6">
    <source>
        <dbReference type="EMBL" id="ODR49412.1"/>
    </source>
</evidence>
<feature type="domain" description="Filamentation induced by cAMP protein Fic-like C-terminal" evidence="2">
    <location>
        <begin position="464"/>
        <end position="492"/>
    </location>
</feature>
<dbReference type="InterPro" id="IPR007421">
    <property type="entry name" value="Schlafen_AlbA_2_dom"/>
</dbReference>
<dbReference type="EMBL" id="MEHA01000013">
    <property type="protein sequence ID" value="ODR49412.1"/>
    <property type="molecule type" value="Genomic_DNA"/>
</dbReference>
<dbReference type="Proteomes" id="UP000094271">
    <property type="component" value="Unassembled WGS sequence"/>
</dbReference>
<dbReference type="GeneID" id="93303953"/>
<dbReference type="Proteomes" id="UP000094067">
    <property type="component" value="Unassembled WGS sequence"/>
</dbReference>
<dbReference type="EMBL" id="MEHD01000043">
    <property type="protein sequence ID" value="ODR48228.1"/>
    <property type="molecule type" value="Genomic_DNA"/>
</dbReference>
<dbReference type="AlphaFoldDB" id="A0A1E3UFP9"/>
<evidence type="ECO:0000313" key="9">
    <source>
        <dbReference type="Proteomes" id="UP000094869"/>
    </source>
</evidence>
<dbReference type="PANTHER" id="PTHR30595:SF6">
    <property type="entry name" value="SCHLAFEN ALBA-2 DOMAIN-CONTAINING PROTEIN"/>
    <property type="match status" value="1"/>
</dbReference>